<gene>
    <name evidence="1" type="ORF">Tcan_13397</name>
</gene>
<comment type="caution">
    <text evidence="1">The sequence shown here is derived from an EMBL/GenBank/DDBJ whole genome shotgun (WGS) entry which is preliminary data.</text>
</comment>
<protein>
    <submittedName>
        <fullName evidence="1">Uncharacterized protein</fullName>
    </submittedName>
</protein>
<evidence type="ECO:0000313" key="2">
    <source>
        <dbReference type="Proteomes" id="UP000031036"/>
    </source>
</evidence>
<reference evidence="1 2" key="1">
    <citation type="submission" date="2014-11" db="EMBL/GenBank/DDBJ databases">
        <title>Genetic blueprint of the zoonotic pathogen Toxocara canis.</title>
        <authorList>
            <person name="Zhu X.-Q."/>
            <person name="Korhonen P.K."/>
            <person name="Cai H."/>
            <person name="Young N.D."/>
            <person name="Nejsum P."/>
            <person name="von Samson-Himmelstjerna G."/>
            <person name="Boag P.R."/>
            <person name="Tan P."/>
            <person name="Li Q."/>
            <person name="Min J."/>
            <person name="Yang Y."/>
            <person name="Wang X."/>
            <person name="Fang X."/>
            <person name="Hall R.S."/>
            <person name="Hofmann A."/>
            <person name="Sternberg P.W."/>
            <person name="Jex A.R."/>
            <person name="Gasser R.B."/>
        </authorList>
    </citation>
    <scope>NUCLEOTIDE SEQUENCE [LARGE SCALE GENOMIC DNA]</scope>
    <source>
        <strain evidence="1">PN_DK_2014</strain>
    </source>
</reference>
<dbReference type="Proteomes" id="UP000031036">
    <property type="component" value="Unassembled WGS sequence"/>
</dbReference>
<keyword evidence="2" id="KW-1185">Reference proteome</keyword>
<organism evidence="1 2">
    <name type="scientific">Toxocara canis</name>
    <name type="common">Canine roundworm</name>
    <dbReference type="NCBI Taxonomy" id="6265"/>
    <lineage>
        <taxon>Eukaryota</taxon>
        <taxon>Metazoa</taxon>
        <taxon>Ecdysozoa</taxon>
        <taxon>Nematoda</taxon>
        <taxon>Chromadorea</taxon>
        <taxon>Rhabditida</taxon>
        <taxon>Spirurina</taxon>
        <taxon>Ascaridomorpha</taxon>
        <taxon>Ascaridoidea</taxon>
        <taxon>Toxocaridae</taxon>
        <taxon>Toxocara</taxon>
    </lineage>
</organism>
<name>A0A0B2UPD2_TOXCA</name>
<dbReference type="EMBL" id="JPKZ01022851">
    <property type="protein sequence ID" value="KHN70765.1"/>
    <property type="molecule type" value="Genomic_DNA"/>
</dbReference>
<evidence type="ECO:0000313" key="1">
    <source>
        <dbReference type="EMBL" id="KHN70765.1"/>
    </source>
</evidence>
<dbReference type="AlphaFoldDB" id="A0A0B2UPD2"/>
<accession>A0A0B2UPD2</accession>
<sequence length="134" mass="14724">MRVAFREIVLRLFGQNYTKYQRIRSIGVVQLGNSGAESAQTNISHESCISRNCSASIRSELHQISTHTFTSKSPEHRHLAISATQVAPKSLEALVFGGLLKFWAIEAASSPQGFKCEAITTSAFTSRPLIQDCP</sequence>
<proteinExistence type="predicted"/>